<proteinExistence type="predicted"/>
<reference evidence="1 2" key="1">
    <citation type="journal article" date="2018" name="Sci. Rep.">
        <title>Genomic signatures of local adaptation to the degree of environmental predictability in rotifers.</title>
        <authorList>
            <person name="Franch-Gras L."/>
            <person name="Hahn C."/>
            <person name="Garcia-Roger E.M."/>
            <person name="Carmona M.J."/>
            <person name="Serra M."/>
            <person name="Gomez A."/>
        </authorList>
    </citation>
    <scope>NUCLEOTIDE SEQUENCE [LARGE SCALE GENOMIC DNA]</scope>
    <source>
        <strain evidence="1">HYR1</strain>
    </source>
</reference>
<accession>A0A3M7RVD6</accession>
<protein>
    <submittedName>
        <fullName evidence="1">Uncharacterized protein</fullName>
    </submittedName>
</protein>
<sequence>MSIIRFDNAIFFKKLSLTFAIVYFSFKAHTNNYTLLLEIKFLIFLMSKKPDFQMNSKFLRKYPCL</sequence>
<comment type="caution">
    <text evidence="1">The sequence shown here is derived from an EMBL/GenBank/DDBJ whole genome shotgun (WGS) entry which is preliminary data.</text>
</comment>
<name>A0A3M7RVD6_BRAPC</name>
<evidence type="ECO:0000313" key="1">
    <source>
        <dbReference type="EMBL" id="RNA27541.1"/>
    </source>
</evidence>
<keyword evidence="2" id="KW-1185">Reference proteome</keyword>
<organism evidence="1 2">
    <name type="scientific">Brachionus plicatilis</name>
    <name type="common">Marine rotifer</name>
    <name type="synonym">Brachionus muelleri</name>
    <dbReference type="NCBI Taxonomy" id="10195"/>
    <lineage>
        <taxon>Eukaryota</taxon>
        <taxon>Metazoa</taxon>
        <taxon>Spiralia</taxon>
        <taxon>Gnathifera</taxon>
        <taxon>Rotifera</taxon>
        <taxon>Eurotatoria</taxon>
        <taxon>Monogononta</taxon>
        <taxon>Pseudotrocha</taxon>
        <taxon>Ploima</taxon>
        <taxon>Brachionidae</taxon>
        <taxon>Brachionus</taxon>
    </lineage>
</organism>
<evidence type="ECO:0000313" key="2">
    <source>
        <dbReference type="Proteomes" id="UP000276133"/>
    </source>
</evidence>
<gene>
    <name evidence="1" type="ORF">BpHYR1_046674</name>
</gene>
<dbReference type="EMBL" id="REGN01002531">
    <property type="protein sequence ID" value="RNA27541.1"/>
    <property type="molecule type" value="Genomic_DNA"/>
</dbReference>
<dbReference type="Proteomes" id="UP000276133">
    <property type="component" value="Unassembled WGS sequence"/>
</dbReference>
<dbReference type="AlphaFoldDB" id="A0A3M7RVD6"/>